<accession>A0AAP6HF62</accession>
<evidence type="ECO:0000313" key="2">
    <source>
        <dbReference type="Proteomes" id="UP001284033"/>
    </source>
</evidence>
<name>A0AAP6HF62_RIEAN</name>
<comment type="caution">
    <text evidence="1">The sequence shown here is derived from an EMBL/GenBank/DDBJ whole genome shotgun (WGS) entry which is preliminary data.</text>
</comment>
<gene>
    <name evidence="1" type="ORF">PG303_07025</name>
</gene>
<dbReference type="Pfam" id="PF10758">
    <property type="entry name" value="DUF2586"/>
    <property type="match status" value="1"/>
</dbReference>
<organism evidence="1 2">
    <name type="scientific">Riemerella anatipestifer</name>
    <name type="common">Moraxella anatipestifer</name>
    <dbReference type="NCBI Taxonomy" id="34085"/>
    <lineage>
        <taxon>Bacteria</taxon>
        <taxon>Pseudomonadati</taxon>
        <taxon>Bacteroidota</taxon>
        <taxon>Flavobacteriia</taxon>
        <taxon>Flavobacteriales</taxon>
        <taxon>Weeksellaceae</taxon>
        <taxon>Riemerella</taxon>
    </lineage>
</organism>
<dbReference type="InterPro" id="IPR019694">
    <property type="entry name" value="Phage_HP1_Orf23"/>
</dbReference>
<dbReference type="AlphaFoldDB" id="A0AAP6HF62"/>
<reference evidence="1" key="1">
    <citation type="submission" date="2023-01" db="EMBL/GenBank/DDBJ databases">
        <title>Genome-based studies on antimicrobial resistance profiles of Riemerella anatipestifer in China, 1994 to 2021.</title>
        <authorList>
            <person name="Yang Z."/>
            <person name="Zhu D."/>
        </authorList>
    </citation>
    <scope>NUCLEOTIDE SEQUENCE</scope>
    <source>
        <strain evidence="1">RCAD1218</strain>
    </source>
</reference>
<proteinExistence type="predicted"/>
<dbReference type="Proteomes" id="UP001284033">
    <property type="component" value="Unassembled WGS sequence"/>
</dbReference>
<evidence type="ECO:0000313" key="1">
    <source>
        <dbReference type="EMBL" id="MDY3512962.1"/>
    </source>
</evidence>
<protein>
    <submittedName>
        <fullName evidence="1">DUF2586 family protein</fullName>
    </submittedName>
</protein>
<sequence>MALPKVLFNIAKDGLGGLVDTGEKVPALICTGTTVSGKVQLGSSYQFFSLSEAKDLGITETENPFAYKHIKAFYDKAGNGAEIWLMLVSDATTMTEMLNKDGNFAPKLIGDARGKIRVLGVVRKPTGSEVLAGGLDKDVQTAVVKAQDLAEHFALKYMPFRVLVSGNAWNGNVGELTDYKTSDFNRVACLIGSEDTAKDAAIGLALGKITSIPVQRKTHRVKDGSVLPLVAYFTDGTTIDSRADQWDAIDDKGYIFFRTFAGRSGYYFSGDKTLTRSNDDFRTLSNGFVMDKAMLIAYDSLLEELSDEVPINTDGTIHPAIIKSWQSKVENNLNGLMVQKGELSSIKVFIDPKQDVLRSGKVIVNIQLLPVGYAELIEVNIGFTTEIKD</sequence>
<dbReference type="EMBL" id="JAQZHK010000005">
    <property type="protein sequence ID" value="MDY3512962.1"/>
    <property type="molecule type" value="Genomic_DNA"/>
</dbReference>
<dbReference type="RefSeq" id="WP_340306253.1">
    <property type="nucleotide sequence ID" value="NZ_JAFELZ010000001.1"/>
</dbReference>